<evidence type="ECO:0000313" key="2">
    <source>
        <dbReference type="Proteomes" id="UP001177260"/>
    </source>
</evidence>
<evidence type="ECO:0000313" key="1">
    <source>
        <dbReference type="EMBL" id="KAK1145691.1"/>
    </source>
</evidence>
<organism evidence="1 2">
    <name type="scientific">Aspergillus melleus</name>
    <dbReference type="NCBI Taxonomy" id="138277"/>
    <lineage>
        <taxon>Eukaryota</taxon>
        <taxon>Fungi</taxon>
        <taxon>Dikarya</taxon>
        <taxon>Ascomycota</taxon>
        <taxon>Pezizomycotina</taxon>
        <taxon>Eurotiomycetes</taxon>
        <taxon>Eurotiomycetidae</taxon>
        <taxon>Eurotiales</taxon>
        <taxon>Aspergillaceae</taxon>
        <taxon>Aspergillus</taxon>
        <taxon>Aspergillus subgen. Circumdati</taxon>
    </lineage>
</organism>
<sequence>MAIPDTALQGLRGSLTSSTIYTPSDPGYQESLRRWSDTGVKQAGVVVQPTETADVRTALLWAQEHTLDFAVKGGGHSVSGTSSSEGGLVIDLSRMNHVTVHEESKTLTVQGGAVWKDVDEQAAQYGLAAVGGTVNHTGVGGLTLGGGYGWLSGMYGLTIDNLLAATVVLPNGEIVTASETSHPDLFWGLRGAGYNFGVAVDFTFQGYEQTNPVYSGIASFGPEKLESVISALNKQMENPDPKAGVMCILAQPPGAPTLMVNVLVFYNGTQEEGESRFAELLALEPVANMISMIPYSQLNSLQNPMATYGDRKTFKGLFFQTPLDAGFLRTVLDDLNAKNDAFPDLIPALLLEWYDMRKTCSVPLDATAFANRSATQNGLLNLRWSGTEMDGTHRAWAREIQASFKGEFERVHGKGGEDEDVPQYINYAEPGDAVVNNIYGQNLQRLRDVKKRYDPGNVFNKMHPIVQATSQPIRIKASVTNNRVEPISLVQVQGIVQSGSKSPGWNAVSGMRMRHDRQSYTRTAPFWSKFVQLDPRGPIRSIHLTLWEMENNFWTQFLYPANVKQINATDESVFAEDVQGRVDITRTFDGRELNNEYIFGLFTQPDTVSLTGVPINYTITQFAANQNLASATTVLTFNVTTFNVLLPLVIDSWIEFNADGKIAQYDATFRWFDYFVDTLLGVAAKRFNTTDEAEVQKQVAGIVAPTVCDQSMKYCGDYEHYESHDQCVEYLTKETRFGKPFELGRDTLLCREVHKHMVGYRPDLHCSHIAPSGGEYCVDDMTYQEVVLEKYFEDSWVAHGYADDNIWVA</sequence>
<keyword evidence="2" id="KW-1185">Reference proteome</keyword>
<comment type="caution">
    <text evidence="1">The sequence shown here is derived from an EMBL/GenBank/DDBJ whole genome shotgun (WGS) entry which is preliminary data.</text>
</comment>
<proteinExistence type="predicted"/>
<accession>A0ACC3B5J8</accession>
<dbReference type="EMBL" id="JAOPJF010000022">
    <property type="protein sequence ID" value="KAK1145691.1"/>
    <property type="molecule type" value="Genomic_DNA"/>
</dbReference>
<protein>
    <submittedName>
        <fullName evidence="1">Uncharacterized protein</fullName>
    </submittedName>
</protein>
<name>A0ACC3B5J8_9EURO</name>
<dbReference type="Proteomes" id="UP001177260">
    <property type="component" value="Unassembled WGS sequence"/>
</dbReference>
<gene>
    <name evidence="1" type="ORF">N8T08_003927</name>
</gene>
<reference evidence="1 2" key="1">
    <citation type="journal article" date="2023" name="ACS Omega">
        <title>Identification of the Neoaspergillic Acid Biosynthesis Gene Cluster by Establishing an In Vitro CRISPR-Ribonucleoprotein Genetic System in Aspergillus melleus.</title>
        <authorList>
            <person name="Yuan B."/>
            <person name="Grau M.F."/>
            <person name="Murata R.M."/>
            <person name="Torok T."/>
            <person name="Venkateswaran K."/>
            <person name="Stajich J.E."/>
            <person name="Wang C.C.C."/>
        </authorList>
    </citation>
    <scope>NUCLEOTIDE SEQUENCE [LARGE SCALE GENOMIC DNA]</scope>
    <source>
        <strain evidence="1 2">IMV 1140</strain>
    </source>
</reference>